<feature type="compositionally biased region" description="Polar residues" evidence="1">
    <location>
        <begin position="176"/>
        <end position="190"/>
    </location>
</feature>
<feature type="region of interest" description="Disordered" evidence="1">
    <location>
        <begin position="176"/>
        <end position="210"/>
    </location>
</feature>
<dbReference type="EMBL" id="JAUCMX010000008">
    <property type="protein sequence ID" value="KAK3537153.1"/>
    <property type="molecule type" value="Genomic_DNA"/>
</dbReference>
<sequence>MPDTPIGQLRGAEVDHNYVGVQNPCFCVSKDLSSFRQLLASSAYPGVSPTPRLLASTLPLQQSEPQIPSGILRLHEHSSSLTHLHSARSPDCSINSTEIIPVSLSPSHDQFGGGSMMVWGGISMEGRTDLYRLDNGTLTAIRYRDEILGPIVRPYAGAEGPGFLLVHDNTWPHSWGQDSLKNNKGQTVPSHQRDEARKQESTATDSRDPGRMWQGIQVIMNYKTTSPACDSDASLPDALNDFYAWFKAQNSIVVRKTIPPPHDQVLCFSTADMKTTLCRVNPQKEQTTFLAEWSGNVQYSEWKSPLTSSTSPYFPEQCHCSYMPQDNDHRHRAEEI</sequence>
<reference evidence="2" key="1">
    <citation type="submission" date="2023-06" db="EMBL/GenBank/DDBJ databases">
        <title>Male Hemibagrus guttatus genome.</title>
        <authorList>
            <person name="Bian C."/>
        </authorList>
    </citation>
    <scope>NUCLEOTIDE SEQUENCE</scope>
    <source>
        <strain evidence="2">Male_cb2023</strain>
        <tissue evidence="2">Muscle</tissue>
    </source>
</reference>
<feature type="compositionally biased region" description="Basic and acidic residues" evidence="1">
    <location>
        <begin position="191"/>
        <end position="210"/>
    </location>
</feature>
<evidence type="ECO:0000256" key="1">
    <source>
        <dbReference type="SAM" id="MobiDB-lite"/>
    </source>
</evidence>
<dbReference type="InterPro" id="IPR036397">
    <property type="entry name" value="RNaseH_sf"/>
</dbReference>
<keyword evidence="3" id="KW-1185">Reference proteome</keyword>
<comment type="caution">
    <text evidence="2">The sequence shown here is derived from an EMBL/GenBank/DDBJ whole genome shotgun (WGS) entry which is preliminary data.</text>
</comment>
<evidence type="ECO:0000313" key="3">
    <source>
        <dbReference type="Proteomes" id="UP001274896"/>
    </source>
</evidence>
<dbReference type="Proteomes" id="UP001274896">
    <property type="component" value="Unassembled WGS sequence"/>
</dbReference>
<gene>
    <name evidence="2" type="ORF">QTP70_002658</name>
</gene>
<name>A0AAE0QZJ8_9TELE</name>
<protein>
    <submittedName>
        <fullName evidence="2">Uncharacterized protein</fullName>
    </submittedName>
</protein>
<organism evidence="2 3">
    <name type="scientific">Hemibagrus guttatus</name>
    <dbReference type="NCBI Taxonomy" id="175788"/>
    <lineage>
        <taxon>Eukaryota</taxon>
        <taxon>Metazoa</taxon>
        <taxon>Chordata</taxon>
        <taxon>Craniata</taxon>
        <taxon>Vertebrata</taxon>
        <taxon>Euteleostomi</taxon>
        <taxon>Actinopterygii</taxon>
        <taxon>Neopterygii</taxon>
        <taxon>Teleostei</taxon>
        <taxon>Ostariophysi</taxon>
        <taxon>Siluriformes</taxon>
        <taxon>Bagridae</taxon>
        <taxon>Hemibagrus</taxon>
    </lineage>
</organism>
<dbReference type="GO" id="GO:0003676">
    <property type="term" value="F:nucleic acid binding"/>
    <property type="evidence" value="ECO:0007669"/>
    <property type="project" value="InterPro"/>
</dbReference>
<evidence type="ECO:0000313" key="2">
    <source>
        <dbReference type="EMBL" id="KAK3537153.1"/>
    </source>
</evidence>
<dbReference type="Gene3D" id="3.30.420.10">
    <property type="entry name" value="Ribonuclease H-like superfamily/Ribonuclease H"/>
    <property type="match status" value="1"/>
</dbReference>
<dbReference type="AlphaFoldDB" id="A0AAE0QZJ8"/>
<accession>A0AAE0QZJ8</accession>
<proteinExistence type="predicted"/>